<dbReference type="AlphaFoldDB" id="A0A1L7WRH4"/>
<name>A0A1L7WRH4_9HELO</name>
<evidence type="ECO:0000313" key="2">
    <source>
        <dbReference type="EMBL" id="CZR55382.1"/>
    </source>
</evidence>
<feature type="chain" id="PRO_5012137406" evidence="1">
    <location>
        <begin position="18"/>
        <end position="98"/>
    </location>
</feature>
<dbReference type="Proteomes" id="UP000184330">
    <property type="component" value="Unassembled WGS sequence"/>
</dbReference>
<keyword evidence="1" id="KW-0732">Signal</keyword>
<gene>
    <name evidence="2" type="ORF">PAC_05269</name>
</gene>
<proteinExistence type="predicted"/>
<evidence type="ECO:0000256" key="1">
    <source>
        <dbReference type="SAM" id="SignalP"/>
    </source>
</evidence>
<dbReference type="EMBL" id="FJOG01000006">
    <property type="protein sequence ID" value="CZR55382.1"/>
    <property type="molecule type" value="Genomic_DNA"/>
</dbReference>
<organism evidence="2 3">
    <name type="scientific">Phialocephala subalpina</name>
    <dbReference type="NCBI Taxonomy" id="576137"/>
    <lineage>
        <taxon>Eukaryota</taxon>
        <taxon>Fungi</taxon>
        <taxon>Dikarya</taxon>
        <taxon>Ascomycota</taxon>
        <taxon>Pezizomycotina</taxon>
        <taxon>Leotiomycetes</taxon>
        <taxon>Helotiales</taxon>
        <taxon>Mollisiaceae</taxon>
        <taxon>Phialocephala</taxon>
        <taxon>Phialocephala fortinii species complex</taxon>
    </lineage>
</organism>
<accession>A0A1L7WRH4</accession>
<keyword evidence="3" id="KW-1185">Reference proteome</keyword>
<feature type="signal peptide" evidence="1">
    <location>
        <begin position="1"/>
        <end position="17"/>
    </location>
</feature>
<evidence type="ECO:0000313" key="3">
    <source>
        <dbReference type="Proteomes" id="UP000184330"/>
    </source>
</evidence>
<protein>
    <submittedName>
        <fullName evidence="2">Uncharacterized protein</fullName>
    </submittedName>
</protein>
<reference evidence="2 3" key="1">
    <citation type="submission" date="2016-03" db="EMBL/GenBank/DDBJ databases">
        <authorList>
            <person name="Ploux O."/>
        </authorList>
    </citation>
    <scope>NUCLEOTIDE SEQUENCE [LARGE SCALE GENOMIC DNA]</scope>
    <source>
        <strain evidence="2 3">UAMH 11012</strain>
    </source>
</reference>
<sequence length="98" mass="10537">MQFSTVFLAAFPLMALAAPSAPISSRQIPDPNITTAMFHWLQNTGFVSSLLDYAVSTFPNQPPNLQTNAAAALAAENDELSHKAILDNFLIYGTNAPN</sequence>